<evidence type="ECO:0000313" key="3">
    <source>
        <dbReference type="Proteomes" id="UP000306102"/>
    </source>
</evidence>
<gene>
    <name evidence="2" type="ORF">TEA_007444</name>
</gene>
<dbReference type="EMBL" id="SDRB02013031">
    <property type="protein sequence ID" value="THF96095.1"/>
    <property type="molecule type" value="Genomic_DNA"/>
</dbReference>
<evidence type="ECO:0000256" key="1">
    <source>
        <dbReference type="SAM" id="MobiDB-lite"/>
    </source>
</evidence>
<proteinExistence type="predicted"/>
<dbReference type="Proteomes" id="UP000306102">
    <property type="component" value="Unassembled WGS sequence"/>
</dbReference>
<accession>A0A4S4D4F2</accession>
<feature type="region of interest" description="Disordered" evidence="1">
    <location>
        <begin position="208"/>
        <end position="230"/>
    </location>
</feature>
<sequence length="246" mass="27682">MAQDLFEPFSVFGFGIRVDVQVAHREVAYPWQTVSLGQTTDATTWVYNSGRGHPWPLQGGNEGGASRGGSQFILQYPEATYQIFRYGTILHSTVASLKTATISSWSPIKPVLVDRSESLDSLSRKPKKLLLKQGQVEKAISRNGSEEEVRDERKIDVEIEEIQMEIGLLSSSLENLWLEKAEQKLKSLERRRSGVKVVPSKFMEQQQSVENANSVNKIEEQSSMSSRAKFQRRGFSLGSEEIEIKS</sequence>
<name>A0A4S4D4F2_CAMSN</name>
<dbReference type="PANTHER" id="PTHR36386:SF1">
    <property type="entry name" value="OS06G0683900 PROTEIN"/>
    <property type="match status" value="1"/>
</dbReference>
<protein>
    <submittedName>
        <fullName evidence="2">Uncharacterized protein</fullName>
    </submittedName>
</protein>
<comment type="caution">
    <text evidence="2">The sequence shown here is derived from an EMBL/GenBank/DDBJ whole genome shotgun (WGS) entry which is preliminary data.</text>
</comment>
<organism evidence="2 3">
    <name type="scientific">Camellia sinensis var. sinensis</name>
    <name type="common">China tea</name>
    <dbReference type="NCBI Taxonomy" id="542762"/>
    <lineage>
        <taxon>Eukaryota</taxon>
        <taxon>Viridiplantae</taxon>
        <taxon>Streptophyta</taxon>
        <taxon>Embryophyta</taxon>
        <taxon>Tracheophyta</taxon>
        <taxon>Spermatophyta</taxon>
        <taxon>Magnoliopsida</taxon>
        <taxon>eudicotyledons</taxon>
        <taxon>Gunneridae</taxon>
        <taxon>Pentapetalae</taxon>
        <taxon>asterids</taxon>
        <taxon>Ericales</taxon>
        <taxon>Theaceae</taxon>
        <taxon>Camellia</taxon>
    </lineage>
</organism>
<reference evidence="2 3" key="1">
    <citation type="journal article" date="2018" name="Proc. Natl. Acad. Sci. U.S.A.">
        <title>Draft genome sequence of Camellia sinensis var. sinensis provides insights into the evolution of the tea genome and tea quality.</title>
        <authorList>
            <person name="Wei C."/>
            <person name="Yang H."/>
            <person name="Wang S."/>
            <person name="Zhao J."/>
            <person name="Liu C."/>
            <person name="Gao L."/>
            <person name="Xia E."/>
            <person name="Lu Y."/>
            <person name="Tai Y."/>
            <person name="She G."/>
            <person name="Sun J."/>
            <person name="Cao H."/>
            <person name="Tong W."/>
            <person name="Gao Q."/>
            <person name="Li Y."/>
            <person name="Deng W."/>
            <person name="Jiang X."/>
            <person name="Wang W."/>
            <person name="Chen Q."/>
            <person name="Zhang S."/>
            <person name="Li H."/>
            <person name="Wu J."/>
            <person name="Wang P."/>
            <person name="Li P."/>
            <person name="Shi C."/>
            <person name="Zheng F."/>
            <person name="Jian J."/>
            <person name="Huang B."/>
            <person name="Shan D."/>
            <person name="Shi M."/>
            <person name="Fang C."/>
            <person name="Yue Y."/>
            <person name="Li F."/>
            <person name="Li D."/>
            <person name="Wei S."/>
            <person name="Han B."/>
            <person name="Jiang C."/>
            <person name="Yin Y."/>
            <person name="Xia T."/>
            <person name="Zhang Z."/>
            <person name="Bennetzen J.L."/>
            <person name="Zhao S."/>
            <person name="Wan X."/>
        </authorList>
    </citation>
    <scope>NUCLEOTIDE SEQUENCE [LARGE SCALE GENOMIC DNA]</scope>
    <source>
        <strain evidence="3">cv. Shuchazao</strain>
        <tissue evidence="2">Leaf</tissue>
    </source>
</reference>
<dbReference type="PANTHER" id="PTHR36386">
    <property type="entry name" value="OS06G0683900 PROTEIN"/>
    <property type="match status" value="1"/>
</dbReference>
<keyword evidence="3" id="KW-1185">Reference proteome</keyword>
<dbReference type="AlphaFoldDB" id="A0A4S4D4F2"/>
<feature type="compositionally biased region" description="Polar residues" evidence="1">
    <location>
        <begin position="208"/>
        <end position="228"/>
    </location>
</feature>
<evidence type="ECO:0000313" key="2">
    <source>
        <dbReference type="EMBL" id="THF96095.1"/>
    </source>
</evidence>